<accession>A0ABN2S5N5</accession>
<protein>
    <submittedName>
        <fullName evidence="1">Sigma factor-like helix-turn-helix DNA-binding protein</fullName>
    </submittedName>
</protein>
<name>A0ABN2S5N5_9MICO</name>
<proteinExistence type="predicted"/>
<sequence>MSTEIDTRDDVTGVTMEVDEMLALARATGDDDPRAALAAARELRRAADRTEAAVVRRARNQGLAWADIAEQLGVSRQAVHKKYGRR</sequence>
<reference evidence="1 2" key="1">
    <citation type="journal article" date="2019" name="Int. J. Syst. Evol. Microbiol.">
        <title>The Global Catalogue of Microorganisms (GCM) 10K type strain sequencing project: providing services to taxonomists for standard genome sequencing and annotation.</title>
        <authorList>
            <consortium name="The Broad Institute Genomics Platform"/>
            <consortium name="The Broad Institute Genome Sequencing Center for Infectious Disease"/>
            <person name="Wu L."/>
            <person name="Ma J."/>
        </authorList>
    </citation>
    <scope>NUCLEOTIDE SEQUENCE [LARGE SCALE GENOMIC DNA]</scope>
    <source>
        <strain evidence="1 2">JCM 15628</strain>
    </source>
</reference>
<gene>
    <name evidence="1" type="ORF">GCM10009817_21890</name>
</gene>
<evidence type="ECO:0000313" key="2">
    <source>
        <dbReference type="Proteomes" id="UP001500013"/>
    </source>
</evidence>
<organism evidence="1 2">
    <name type="scientific">Terrabacter lapilli</name>
    <dbReference type="NCBI Taxonomy" id="436231"/>
    <lineage>
        <taxon>Bacteria</taxon>
        <taxon>Bacillati</taxon>
        <taxon>Actinomycetota</taxon>
        <taxon>Actinomycetes</taxon>
        <taxon>Micrococcales</taxon>
        <taxon>Intrasporangiaceae</taxon>
        <taxon>Terrabacter</taxon>
    </lineage>
</organism>
<comment type="caution">
    <text evidence="1">The sequence shown here is derived from an EMBL/GenBank/DDBJ whole genome shotgun (WGS) entry which is preliminary data.</text>
</comment>
<dbReference type="Proteomes" id="UP001500013">
    <property type="component" value="Unassembled WGS sequence"/>
</dbReference>
<keyword evidence="2" id="KW-1185">Reference proteome</keyword>
<dbReference type="EMBL" id="BAAAPU010000007">
    <property type="protein sequence ID" value="GAA1980530.1"/>
    <property type="molecule type" value="Genomic_DNA"/>
</dbReference>
<evidence type="ECO:0000313" key="1">
    <source>
        <dbReference type="EMBL" id="GAA1980530.1"/>
    </source>
</evidence>